<dbReference type="Gene3D" id="3.40.50.300">
    <property type="entry name" value="P-loop containing nucleotide triphosphate hydrolases"/>
    <property type="match status" value="1"/>
</dbReference>
<reference evidence="2 3" key="1">
    <citation type="journal article" date="2016" name="Nat. Commun.">
        <title>Thousands of microbial genomes shed light on interconnected biogeochemical processes in an aquifer system.</title>
        <authorList>
            <person name="Anantharaman K."/>
            <person name="Brown C.T."/>
            <person name="Hug L.A."/>
            <person name="Sharon I."/>
            <person name="Castelle C.J."/>
            <person name="Probst A.J."/>
            <person name="Thomas B.C."/>
            <person name="Singh A."/>
            <person name="Wilkins M.J."/>
            <person name="Karaoz U."/>
            <person name="Brodie E.L."/>
            <person name="Williams K.H."/>
            <person name="Hubbard S.S."/>
            <person name="Banfield J.F."/>
        </authorList>
    </citation>
    <scope>NUCLEOTIDE SEQUENCE [LARGE SCALE GENOMIC DNA]</scope>
</reference>
<dbReference type="GO" id="GO:0003697">
    <property type="term" value="F:single-stranded DNA binding"/>
    <property type="evidence" value="ECO:0007669"/>
    <property type="project" value="TreeGrafter"/>
</dbReference>
<dbReference type="SUPFAM" id="SSF52540">
    <property type="entry name" value="P-loop containing nucleoside triphosphate hydrolases"/>
    <property type="match status" value="1"/>
</dbReference>
<sequence length="347" mass="38834">MTDSLTSDIQKLQTQVDSADLPADLRSKVNAMISQLSRQAQHGSYSVEFEEISRYIDWITRLPWVFTTQDNLDLQHARQVLDSHHYGLEDLKQRILEYMSVLILNQKNKSGYHAPILLLVGLVGTGKTTLAESIAATLERRFVRIPFGGMSSALDLRGQSRVHPEAEPGQIIKNLQRAGSKNPVILLDEIDRVAPSAQGEIMGVLVELLDPNQNSTFVDHYIDYPFDLSQALFITTSNNTANIATAVMDRLEPLMMPSYTDEEKIMIAKNYVLPRTIKNAGLPPNALVIDESVWPKITRPLGFDSGIRTLERTIEGIVRKTAKLLVEGHTSQIQVTGNNIKQFLPTY</sequence>
<evidence type="ECO:0000313" key="2">
    <source>
        <dbReference type="EMBL" id="OGC93011.1"/>
    </source>
</evidence>
<dbReference type="Pfam" id="PF00004">
    <property type="entry name" value="AAA"/>
    <property type="match status" value="1"/>
</dbReference>
<dbReference type="PANTHER" id="PTHR43718:SF2">
    <property type="entry name" value="LON PROTEASE HOMOLOG, MITOCHONDRIAL"/>
    <property type="match status" value="1"/>
</dbReference>
<feature type="domain" description="AAA+ ATPase" evidence="1">
    <location>
        <begin position="113"/>
        <end position="261"/>
    </location>
</feature>
<evidence type="ECO:0000313" key="3">
    <source>
        <dbReference type="Proteomes" id="UP000178176"/>
    </source>
</evidence>
<dbReference type="InterPro" id="IPR027065">
    <property type="entry name" value="Lon_Prtase"/>
</dbReference>
<protein>
    <recommendedName>
        <fullName evidence="1">AAA+ ATPase domain-containing protein</fullName>
    </recommendedName>
</protein>
<evidence type="ECO:0000259" key="1">
    <source>
        <dbReference type="SMART" id="SM00382"/>
    </source>
</evidence>
<organism evidence="2 3">
    <name type="scientific">Candidatus Amesbacteria bacterium RIFCSPHIGHO2_01_FULL_48_32b</name>
    <dbReference type="NCBI Taxonomy" id="1797253"/>
    <lineage>
        <taxon>Bacteria</taxon>
        <taxon>Candidatus Amesiibacteriota</taxon>
    </lineage>
</organism>
<dbReference type="Proteomes" id="UP000178176">
    <property type="component" value="Unassembled WGS sequence"/>
</dbReference>
<dbReference type="GO" id="GO:0005524">
    <property type="term" value="F:ATP binding"/>
    <property type="evidence" value="ECO:0007669"/>
    <property type="project" value="InterPro"/>
</dbReference>
<dbReference type="InterPro" id="IPR003593">
    <property type="entry name" value="AAA+_ATPase"/>
</dbReference>
<dbReference type="GO" id="GO:0016887">
    <property type="term" value="F:ATP hydrolysis activity"/>
    <property type="evidence" value="ECO:0007669"/>
    <property type="project" value="InterPro"/>
</dbReference>
<proteinExistence type="predicted"/>
<dbReference type="AlphaFoldDB" id="A0A1F4YGG5"/>
<dbReference type="Pfam" id="PF22667">
    <property type="entry name" value="Lon_lid"/>
    <property type="match status" value="1"/>
</dbReference>
<dbReference type="GO" id="GO:0004252">
    <property type="term" value="F:serine-type endopeptidase activity"/>
    <property type="evidence" value="ECO:0007669"/>
    <property type="project" value="InterPro"/>
</dbReference>
<name>A0A1F4YGG5_9BACT</name>
<dbReference type="GO" id="GO:0004176">
    <property type="term" value="F:ATP-dependent peptidase activity"/>
    <property type="evidence" value="ECO:0007669"/>
    <property type="project" value="InterPro"/>
</dbReference>
<dbReference type="GO" id="GO:0051131">
    <property type="term" value="P:chaperone-mediated protein complex assembly"/>
    <property type="evidence" value="ECO:0007669"/>
    <property type="project" value="TreeGrafter"/>
</dbReference>
<dbReference type="EMBL" id="MEXH01000002">
    <property type="protein sequence ID" value="OGC93011.1"/>
    <property type="molecule type" value="Genomic_DNA"/>
</dbReference>
<dbReference type="InterPro" id="IPR054594">
    <property type="entry name" value="Lon_lid"/>
</dbReference>
<comment type="caution">
    <text evidence="2">The sequence shown here is derived from an EMBL/GenBank/DDBJ whole genome shotgun (WGS) entry which is preliminary data.</text>
</comment>
<dbReference type="GO" id="GO:0006515">
    <property type="term" value="P:protein quality control for misfolded or incompletely synthesized proteins"/>
    <property type="evidence" value="ECO:0007669"/>
    <property type="project" value="TreeGrafter"/>
</dbReference>
<dbReference type="Gene3D" id="1.10.8.60">
    <property type="match status" value="1"/>
</dbReference>
<dbReference type="InterPro" id="IPR027417">
    <property type="entry name" value="P-loop_NTPase"/>
</dbReference>
<dbReference type="PANTHER" id="PTHR43718">
    <property type="entry name" value="LON PROTEASE"/>
    <property type="match status" value="1"/>
</dbReference>
<accession>A0A1F4YGG5</accession>
<dbReference type="GO" id="GO:0007005">
    <property type="term" value="P:mitochondrion organization"/>
    <property type="evidence" value="ECO:0007669"/>
    <property type="project" value="TreeGrafter"/>
</dbReference>
<gene>
    <name evidence="2" type="ORF">A2876_00475</name>
</gene>
<dbReference type="SMART" id="SM00382">
    <property type="entry name" value="AAA"/>
    <property type="match status" value="1"/>
</dbReference>
<dbReference type="InterPro" id="IPR003959">
    <property type="entry name" value="ATPase_AAA_core"/>
</dbReference>